<organism evidence="2">
    <name type="scientific">uncultured Sphingopyxis sp</name>
    <dbReference type="NCBI Taxonomy" id="310581"/>
    <lineage>
        <taxon>Bacteria</taxon>
        <taxon>Pseudomonadati</taxon>
        <taxon>Pseudomonadota</taxon>
        <taxon>Alphaproteobacteria</taxon>
        <taxon>Sphingomonadales</taxon>
        <taxon>Sphingomonadaceae</taxon>
        <taxon>Sphingopyxis</taxon>
        <taxon>environmental samples</taxon>
    </lineage>
</organism>
<dbReference type="KEGG" id="sphu:SPPYR_0708"/>
<gene>
    <name evidence="2" type="ORF">SPPYR_0708</name>
</gene>
<sequence length="480" mass="53295">MIKRIVKHEWMVLSREKILYIALPIYIILIAYGVFNGTQWKNFLQSNTAEAVALADKGMESKLAKIDRLESGADPYSFNEDPRVAAALARFKGYEFAAKIPSSGAAIAIGQSDVLPSYLKVQWRPMFKQPNTDEIENPKNLAVGAFDLSFVLIYLYPLLIIALSYNILSSERENGTQALLLSQPVSVRQFVLGKIVLRGSIVIGIAMAISLGGLLMMNPDILSGGQGWRVLALATVLFLYGVFWFGLSVLVNAFGKKSATNALALMAVWIALVLIMPASLNIIAKGLHPLPSRIEMVQSMRRADRVAEKKDNFQKVDRSDLLRKGEEEAVVASTNDYFAKILPVEAKAENMAAPIFVKFQEQRQAQQGFTERLKFLTPAAVAQLALSDLADHGAQSYDDFNTQVERYHQKWRAYFLPAIVDNRLLTRDEVKNIPRFEYAPEAEGVVFGRFSLNAIVLALFAAIALTAGFIRLKKYPAAGR</sequence>
<feature type="transmembrane region" description="Helical" evidence="1">
    <location>
        <begin position="450"/>
        <end position="470"/>
    </location>
</feature>
<feature type="transmembrane region" description="Helical" evidence="1">
    <location>
        <begin position="195"/>
        <end position="216"/>
    </location>
</feature>
<dbReference type="GO" id="GO:0140359">
    <property type="term" value="F:ABC-type transporter activity"/>
    <property type="evidence" value="ECO:0007669"/>
    <property type="project" value="InterPro"/>
</dbReference>
<keyword evidence="1" id="KW-0472">Membrane</keyword>
<name>A0A1Y5PP84_9SPHN</name>
<dbReference type="Pfam" id="PF12679">
    <property type="entry name" value="ABC2_membrane_2"/>
    <property type="match status" value="1"/>
</dbReference>
<evidence type="ECO:0000313" key="2">
    <source>
        <dbReference type="EMBL" id="SBV31828.1"/>
    </source>
</evidence>
<feature type="transmembrane region" description="Helical" evidence="1">
    <location>
        <begin position="148"/>
        <end position="168"/>
    </location>
</feature>
<dbReference type="RefSeq" id="WP_295323755.1">
    <property type="nucleotide sequence ID" value="NZ_LT598653.1"/>
</dbReference>
<protein>
    <recommendedName>
        <fullName evidence="3">ABC-2 type transport system permease protein</fullName>
    </recommendedName>
</protein>
<reference evidence="2" key="1">
    <citation type="submission" date="2016-03" db="EMBL/GenBank/DDBJ databases">
        <authorList>
            <person name="Ploux O."/>
        </authorList>
    </citation>
    <scope>NUCLEOTIDE SEQUENCE</scope>
    <source>
        <strain evidence="2">UC10</strain>
    </source>
</reference>
<dbReference type="EMBL" id="LT598653">
    <property type="protein sequence ID" value="SBV31828.1"/>
    <property type="molecule type" value="Genomic_DNA"/>
</dbReference>
<accession>A0A1Y5PP84</accession>
<evidence type="ECO:0008006" key="3">
    <source>
        <dbReference type="Google" id="ProtNLM"/>
    </source>
</evidence>
<feature type="transmembrane region" description="Helical" evidence="1">
    <location>
        <begin position="263"/>
        <end position="284"/>
    </location>
</feature>
<feature type="transmembrane region" description="Helical" evidence="1">
    <location>
        <begin position="228"/>
        <end position="251"/>
    </location>
</feature>
<keyword evidence="1" id="KW-0812">Transmembrane</keyword>
<proteinExistence type="predicted"/>
<keyword evidence="1" id="KW-1133">Transmembrane helix</keyword>
<evidence type="ECO:0000256" key="1">
    <source>
        <dbReference type="SAM" id="Phobius"/>
    </source>
</evidence>
<feature type="transmembrane region" description="Helical" evidence="1">
    <location>
        <begin position="18"/>
        <end position="35"/>
    </location>
</feature>
<dbReference type="PANTHER" id="PTHR43471:SF14">
    <property type="entry name" value="ABC-2 TYPE TRANSPORT SYSTEM PERMEASE PROTEIN"/>
    <property type="match status" value="1"/>
</dbReference>
<dbReference type="GO" id="GO:0005886">
    <property type="term" value="C:plasma membrane"/>
    <property type="evidence" value="ECO:0007669"/>
    <property type="project" value="UniProtKB-SubCell"/>
</dbReference>
<dbReference type="AlphaFoldDB" id="A0A1Y5PP84"/>
<dbReference type="PANTHER" id="PTHR43471">
    <property type="entry name" value="ABC TRANSPORTER PERMEASE"/>
    <property type="match status" value="1"/>
</dbReference>